<evidence type="ECO:0000313" key="9">
    <source>
        <dbReference type="Proteomes" id="UP001219525"/>
    </source>
</evidence>
<proteinExistence type="predicted"/>
<feature type="compositionally biased region" description="Polar residues" evidence="5">
    <location>
        <begin position="168"/>
        <end position="178"/>
    </location>
</feature>
<feature type="region of interest" description="Disordered" evidence="5">
    <location>
        <begin position="288"/>
        <end position="326"/>
    </location>
</feature>
<feature type="compositionally biased region" description="Low complexity" evidence="5">
    <location>
        <begin position="157"/>
        <end position="167"/>
    </location>
</feature>
<evidence type="ECO:0000256" key="4">
    <source>
        <dbReference type="ARBA" id="ARBA00023136"/>
    </source>
</evidence>
<feature type="chain" id="PRO_5041957405" description="Mid2 domain-containing protein" evidence="7">
    <location>
        <begin position="23"/>
        <end position="360"/>
    </location>
</feature>
<keyword evidence="4 6" id="KW-0472">Membrane</keyword>
<evidence type="ECO:0000256" key="1">
    <source>
        <dbReference type="ARBA" id="ARBA00004167"/>
    </source>
</evidence>
<evidence type="ECO:0000256" key="7">
    <source>
        <dbReference type="SAM" id="SignalP"/>
    </source>
</evidence>
<keyword evidence="7" id="KW-0732">Signal</keyword>
<accession>A0AAD6V1M8</accession>
<reference evidence="8" key="1">
    <citation type="submission" date="2023-03" db="EMBL/GenBank/DDBJ databases">
        <title>Massive genome expansion in bonnet fungi (Mycena s.s.) driven by repeated elements and novel gene families across ecological guilds.</title>
        <authorList>
            <consortium name="Lawrence Berkeley National Laboratory"/>
            <person name="Harder C.B."/>
            <person name="Miyauchi S."/>
            <person name="Viragh M."/>
            <person name="Kuo A."/>
            <person name="Thoen E."/>
            <person name="Andreopoulos B."/>
            <person name="Lu D."/>
            <person name="Skrede I."/>
            <person name="Drula E."/>
            <person name="Henrissat B."/>
            <person name="Morin E."/>
            <person name="Kohler A."/>
            <person name="Barry K."/>
            <person name="LaButti K."/>
            <person name="Morin E."/>
            <person name="Salamov A."/>
            <person name="Lipzen A."/>
            <person name="Mereny Z."/>
            <person name="Hegedus B."/>
            <person name="Baldrian P."/>
            <person name="Stursova M."/>
            <person name="Weitz H."/>
            <person name="Taylor A."/>
            <person name="Grigoriev I.V."/>
            <person name="Nagy L.G."/>
            <person name="Martin F."/>
            <person name="Kauserud H."/>
        </authorList>
    </citation>
    <scope>NUCLEOTIDE SEQUENCE</scope>
    <source>
        <strain evidence="8">9144</strain>
    </source>
</reference>
<name>A0AAD6V1M8_9AGAR</name>
<dbReference type="Proteomes" id="UP001219525">
    <property type="component" value="Unassembled WGS sequence"/>
</dbReference>
<dbReference type="EMBL" id="JARJCW010000063">
    <property type="protein sequence ID" value="KAJ7200402.1"/>
    <property type="molecule type" value="Genomic_DNA"/>
</dbReference>
<evidence type="ECO:0000256" key="3">
    <source>
        <dbReference type="ARBA" id="ARBA00022989"/>
    </source>
</evidence>
<evidence type="ECO:0000313" key="8">
    <source>
        <dbReference type="EMBL" id="KAJ7200402.1"/>
    </source>
</evidence>
<dbReference type="InterPro" id="IPR051694">
    <property type="entry name" value="Immunoregulatory_rcpt-like"/>
</dbReference>
<comment type="caution">
    <text evidence="8">The sequence shown here is derived from an EMBL/GenBank/DDBJ whole genome shotgun (WGS) entry which is preliminary data.</text>
</comment>
<evidence type="ECO:0000256" key="6">
    <source>
        <dbReference type="SAM" id="Phobius"/>
    </source>
</evidence>
<feature type="region of interest" description="Disordered" evidence="5">
    <location>
        <begin position="125"/>
        <end position="217"/>
    </location>
</feature>
<evidence type="ECO:0000256" key="5">
    <source>
        <dbReference type="SAM" id="MobiDB-lite"/>
    </source>
</evidence>
<sequence>MLRTSSWIILAMWAAAAPRAAGISINMTSSHTLSPGGTVVVVWAQDSLTDNPSQLTFLLSREGGAANTIDTQVVNTGSQPSGKVTMVVPPDTTLPAVLQVDAFTDPNIPPALWGDELNLVAAANSGSASAPSGPSSASTFPSTAGTSTPPQAPSSSPPQTSSDASQSNTPHPSNSSAPALSPTGASISSPSAAPSTTQPPISAPASGPSTTGSSESASKPKHALAIGAIVGIALALILALAGIALVLFFLRRRRQRARRRFSAEAGASYPLGDDAIMITPFAPEKNTIMKSDDAGSGSAAVSSTESAGASASGSRPAVVSDAGRQHQEALARLEREIQMLRAQQNRPYNLDEPPPEYHTL</sequence>
<keyword evidence="2 6" id="KW-0812">Transmembrane</keyword>
<dbReference type="GO" id="GO:0071944">
    <property type="term" value="C:cell periphery"/>
    <property type="evidence" value="ECO:0007669"/>
    <property type="project" value="UniProtKB-ARBA"/>
</dbReference>
<organism evidence="8 9">
    <name type="scientific">Mycena pura</name>
    <dbReference type="NCBI Taxonomy" id="153505"/>
    <lineage>
        <taxon>Eukaryota</taxon>
        <taxon>Fungi</taxon>
        <taxon>Dikarya</taxon>
        <taxon>Basidiomycota</taxon>
        <taxon>Agaricomycotina</taxon>
        <taxon>Agaricomycetes</taxon>
        <taxon>Agaricomycetidae</taxon>
        <taxon>Agaricales</taxon>
        <taxon>Marasmiineae</taxon>
        <taxon>Mycenaceae</taxon>
        <taxon>Mycena</taxon>
    </lineage>
</organism>
<feature type="region of interest" description="Disordered" evidence="5">
    <location>
        <begin position="341"/>
        <end position="360"/>
    </location>
</feature>
<feature type="compositionally biased region" description="Polar residues" evidence="5">
    <location>
        <begin position="207"/>
        <end position="217"/>
    </location>
</feature>
<feature type="compositionally biased region" description="Low complexity" evidence="5">
    <location>
        <begin position="181"/>
        <end position="206"/>
    </location>
</feature>
<dbReference type="AlphaFoldDB" id="A0AAD6V1M8"/>
<feature type="signal peptide" evidence="7">
    <location>
        <begin position="1"/>
        <end position="22"/>
    </location>
</feature>
<protein>
    <recommendedName>
        <fullName evidence="10">Mid2 domain-containing protein</fullName>
    </recommendedName>
</protein>
<feature type="transmembrane region" description="Helical" evidence="6">
    <location>
        <begin position="223"/>
        <end position="250"/>
    </location>
</feature>
<dbReference type="GO" id="GO:0016020">
    <property type="term" value="C:membrane"/>
    <property type="evidence" value="ECO:0007669"/>
    <property type="project" value="UniProtKB-SubCell"/>
</dbReference>
<feature type="compositionally biased region" description="Low complexity" evidence="5">
    <location>
        <begin position="294"/>
        <end position="320"/>
    </location>
</feature>
<keyword evidence="9" id="KW-1185">Reference proteome</keyword>
<gene>
    <name evidence="8" type="ORF">GGX14DRAFT_466716</name>
</gene>
<comment type="subcellular location">
    <subcellularLocation>
        <location evidence="1">Membrane</location>
        <topology evidence="1">Single-pass membrane protein</topology>
    </subcellularLocation>
</comment>
<dbReference type="PANTHER" id="PTHR15549:SF30">
    <property type="entry name" value="MID2 DOMAIN-CONTAINING PROTEIN"/>
    <property type="match status" value="1"/>
</dbReference>
<evidence type="ECO:0008006" key="10">
    <source>
        <dbReference type="Google" id="ProtNLM"/>
    </source>
</evidence>
<dbReference type="PANTHER" id="PTHR15549">
    <property type="entry name" value="PAIRED IMMUNOGLOBULIN-LIKE TYPE 2 RECEPTOR"/>
    <property type="match status" value="1"/>
</dbReference>
<evidence type="ECO:0000256" key="2">
    <source>
        <dbReference type="ARBA" id="ARBA00022692"/>
    </source>
</evidence>
<feature type="compositionally biased region" description="Low complexity" evidence="5">
    <location>
        <begin position="125"/>
        <end position="149"/>
    </location>
</feature>
<keyword evidence="3 6" id="KW-1133">Transmembrane helix</keyword>